<reference evidence="2" key="1">
    <citation type="submission" date="2022-11" db="EMBL/GenBank/DDBJ databases">
        <authorList>
            <person name="Morgan W.R."/>
            <person name="Tartar A."/>
        </authorList>
    </citation>
    <scope>NUCLEOTIDE SEQUENCE</scope>
    <source>
        <strain evidence="2">ARSEF 373</strain>
    </source>
</reference>
<dbReference type="Proteomes" id="UP001146120">
    <property type="component" value="Unassembled WGS sequence"/>
</dbReference>
<protein>
    <submittedName>
        <fullName evidence="2">Uncharacterized protein</fullName>
    </submittedName>
</protein>
<reference evidence="2" key="2">
    <citation type="journal article" date="2023" name="Microbiol Resour">
        <title>Decontamination and Annotation of the Draft Genome Sequence of the Oomycete Lagenidium giganteum ARSEF 373.</title>
        <authorList>
            <person name="Morgan W.R."/>
            <person name="Tartar A."/>
        </authorList>
    </citation>
    <scope>NUCLEOTIDE SEQUENCE</scope>
    <source>
        <strain evidence="2">ARSEF 373</strain>
    </source>
</reference>
<proteinExistence type="predicted"/>
<evidence type="ECO:0000313" key="3">
    <source>
        <dbReference type="Proteomes" id="UP001146120"/>
    </source>
</evidence>
<feature type="compositionally biased region" description="Basic and acidic residues" evidence="1">
    <location>
        <begin position="55"/>
        <end position="67"/>
    </location>
</feature>
<sequence>MPPACEGREDGAAAGAAVADDDEAPQLKMHSRNNALFLLPGRDGVQIQPSAGQAELRRQHSDRRSATPEDTEVEDAERANVQRLQSELPDSLKRRQGAREWAKGMNKAQSKPQAKPLEVFLPSVVSRAAPVVVAAVRVLEDEEATNNKGSAKDKAPLSAYSSVSKQQQINKIYALTKTSAVAKGSTASFLRRRLPQRQAALPPSNDIALQLDPIPQLAKTESGLRQQEDMLARRLDAQIVQYGEDIPLSFLRSRHHGAFAQRMAVHHLVRLLERQHMRAVATAFLSWHKTTITRRILATHARQVFLARQTALAHAGRST</sequence>
<name>A0AAV2Z3W4_9STRA</name>
<evidence type="ECO:0000313" key="2">
    <source>
        <dbReference type="EMBL" id="DBA00465.1"/>
    </source>
</evidence>
<accession>A0AAV2Z3W4</accession>
<keyword evidence="3" id="KW-1185">Reference proteome</keyword>
<feature type="compositionally biased region" description="Basic and acidic residues" evidence="1">
    <location>
        <begin position="90"/>
        <end position="102"/>
    </location>
</feature>
<dbReference type="AlphaFoldDB" id="A0AAV2Z3W4"/>
<evidence type="ECO:0000256" key="1">
    <source>
        <dbReference type="SAM" id="MobiDB-lite"/>
    </source>
</evidence>
<comment type="caution">
    <text evidence="2">The sequence shown here is derived from an EMBL/GenBank/DDBJ whole genome shotgun (WGS) entry which is preliminary data.</text>
</comment>
<gene>
    <name evidence="2" type="ORF">N0F65_002708</name>
</gene>
<organism evidence="2 3">
    <name type="scientific">Lagenidium giganteum</name>
    <dbReference type="NCBI Taxonomy" id="4803"/>
    <lineage>
        <taxon>Eukaryota</taxon>
        <taxon>Sar</taxon>
        <taxon>Stramenopiles</taxon>
        <taxon>Oomycota</taxon>
        <taxon>Peronosporomycetes</taxon>
        <taxon>Pythiales</taxon>
        <taxon>Pythiaceae</taxon>
    </lineage>
</organism>
<dbReference type="EMBL" id="DAKRPA010000063">
    <property type="protein sequence ID" value="DBA00465.1"/>
    <property type="molecule type" value="Genomic_DNA"/>
</dbReference>
<feature type="region of interest" description="Disordered" evidence="1">
    <location>
        <begin position="51"/>
        <end position="113"/>
    </location>
</feature>